<dbReference type="FunFam" id="3.30.540.10:FF:000007">
    <property type="entry name" value="3'(2'),5'-bisphosphate nucleotidase CysQ"/>
    <property type="match status" value="1"/>
</dbReference>
<dbReference type="GO" id="GO:0000287">
    <property type="term" value="F:magnesium ion binding"/>
    <property type="evidence" value="ECO:0007669"/>
    <property type="project" value="InterPro"/>
</dbReference>
<dbReference type="InterPro" id="IPR006240">
    <property type="entry name" value="CysQ"/>
</dbReference>
<dbReference type="AlphaFoldDB" id="A0A7S3QW77"/>
<dbReference type="PANTHER" id="PTHR43028:SF5">
    <property type="entry name" value="3'(2'),5'-BISPHOSPHATE NUCLEOTIDASE 1"/>
    <property type="match status" value="1"/>
</dbReference>
<dbReference type="InterPro" id="IPR020583">
    <property type="entry name" value="Inositol_monoP_metal-BS"/>
</dbReference>
<feature type="binding site" evidence="17">
    <location>
        <position position="112"/>
    </location>
    <ligand>
        <name>Mg(2+)</name>
        <dbReference type="ChEBI" id="CHEBI:18420"/>
        <label>1</label>
        <note>catalytic</note>
    </ligand>
</feature>
<comment type="similarity">
    <text evidence="1">Belongs to the inositol monophosphatase superfamily. CysQ family.</text>
</comment>
<comment type="catalytic activity">
    <reaction evidence="12">
        <text>1D-myo-inositol 1,3,4-trisphosphate + H2O = 1D-myo-inositol 3,4-bisphosphate + phosphate</text>
        <dbReference type="Rhea" id="RHEA:70319"/>
        <dbReference type="ChEBI" id="CHEBI:15377"/>
        <dbReference type="ChEBI" id="CHEBI:43474"/>
        <dbReference type="ChEBI" id="CHEBI:58414"/>
        <dbReference type="ChEBI" id="CHEBI:83241"/>
    </reaction>
    <physiologicalReaction direction="left-to-right" evidence="12">
        <dbReference type="Rhea" id="RHEA:70320"/>
    </physiologicalReaction>
</comment>
<comment type="cofactor">
    <cofactor evidence="17">
        <name>Mg(2+)</name>
        <dbReference type="ChEBI" id="CHEBI:18420"/>
    </cofactor>
</comment>
<dbReference type="EMBL" id="HBIP01016825">
    <property type="protein sequence ID" value="CAE0494789.1"/>
    <property type="molecule type" value="Transcribed_RNA"/>
</dbReference>
<sequence>MGTTFSKVDGQPDYTVELQFSSSIPIQSVVAAAEAAGQSILQIYKSEASKWDVQLKSDNSPLTRADSAANQIICDELTRLTPHIPIISEENAIKPYEVRQNYQYHWLVDPLDGTKEFLKRNGEFTVNIALVTNGIPVLGVVHVPCQAKTYWAVKGKGAWLQTSQTQTQFQAAEFGLDDPGLRIVASSSHLSKETEEFVSLFDSPEFVQVGSSLKMIMVAEGLAHMYPRLAPTCEWDTAAADIIVREAGGVVLQAGVCNSEGKALEDWRKALIAEQPMVYNKKNMLNPFFVVFGRRRGAPPEAEANSNGNR</sequence>
<dbReference type="GO" id="GO:0006790">
    <property type="term" value="P:sulfur compound metabolic process"/>
    <property type="evidence" value="ECO:0007669"/>
    <property type="project" value="InterPro"/>
</dbReference>
<dbReference type="Gene3D" id="3.40.190.80">
    <property type="match status" value="1"/>
</dbReference>
<keyword evidence="9" id="KW-0472">Membrane</keyword>
<name>A0A7S3QW77_DUNTE</name>
<feature type="binding site" evidence="17">
    <location>
        <position position="89"/>
    </location>
    <ligand>
        <name>Mg(2+)</name>
        <dbReference type="ChEBI" id="CHEBI:18420"/>
        <label>1</label>
        <note>catalytic</note>
    </ligand>
</feature>
<evidence type="ECO:0000256" key="12">
    <source>
        <dbReference type="ARBA" id="ARBA00044465"/>
    </source>
</evidence>
<feature type="binding site" evidence="17">
    <location>
        <position position="236"/>
    </location>
    <ligand>
        <name>Mg(2+)</name>
        <dbReference type="ChEBI" id="CHEBI:18420"/>
        <label>1</label>
        <note>catalytic</note>
    </ligand>
</feature>
<dbReference type="InterPro" id="IPR020550">
    <property type="entry name" value="Inositol_monophosphatase_CS"/>
</dbReference>
<keyword evidence="4" id="KW-0997">Cell inner membrane</keyword>
<keyword evidence="3" id="KW-1003">Cell membrane</keyword>
<dbReference type="GO" id="GO:0004441">
    <property type="term" value="F:inositol-1,4-bisphosphate 1-phosphatase activity"/>
    <property type="evidence" value="ECO:0007669"/>
    <property type="project" value="UniProtKB-EC"/>
</dbReference>
<dbReference type="PROSITE" id="PS00630">
    <property type="entry name" value="IMP_2"/>
    <property type="match status" value="1"/>
</dbReference>
<dbReference type="SUPFAM" id="SSF56655">
    <property type="entry name" value="Carbohydrate phosphatase"/>
    <property type="match status" value="1"/>
</dbReference>
<evidence type="ECO:0000256" key="4">
    <source>
        <dbReference type="ARBA" id="ARBA00022519"/>
    </source>
</evidence>
<dbReference type="CDD" id="cd01638">
    <property type="entry name" value="CysQ"/>
    <property type="match status" value="1"/>
</dbReference>
<evidence type="ECO:0000256" key="3">
    <source>
        <dbReference type="ARBA" id="ARBA00022475"/>
    </source>
</evidence>
<evidence type="ECO:0000256" key="9">
    <source>
        <dbReference type="ARBA" id="ARBA00023136"/>
    </source>
</evidence>
<evidence type="ECO:0000256" key="17">
    <source>
        <dbReference type="PIRSR" id="PIRSR600760-2"/>
    </source>
</evidence>
<evidence type="ECO:0000256" key="13">
    <source>
        <dbReference type="ARBA" id="ARBA00044478"/>
    </source>
</evidence>
<dbReference type="InterPro" id="IPR050725">
    <property type="entry name" value="CysQ/Inositol_MonoPase"/>
</dbReference>
<dbReference type="GO" id="GO:0008441">
    <property type="term" value="F:3'(2'),5'-bisphosphate nucleotidase activity"/>
    <property type="evidence" value="ECO:0007669"/>
    <property type="project" value="UniProtKB-EC"/>
</dbReference>
<evidence type="ECO:0000256" key="8">
    <source>
        <dbReference type="ARBA" id="ARBA00022842"/>
    </source>
</evidence>
<keyword evidence="5" id="KW-0452">Lithium</keyword>
<dbReference type="EC" id="3.1.3.7" evidence="2"/>
<accession>A0A7S3QW77</accession>
<evidence type="ECO:0000313" key="18">
    <source>
        <dbReference type="EMBL" id="CAE0494789.1"/>
    </source>
</evidence>
<evidence type="ECO:0000256" key="1">
    <source>
        <dbReference type="ARBA" id="ARBA00005289"/>
    </source>
</evidence>
<evidence type="ECO:0000256" key="6">
    <source>
        <dbReference type="ARBA" id="ARBA00022723"/>
    </source>
</evidence>
<reference evidence="18" key="1">
    <citation type="submission" date="2021-01" db="EMBL/GenBank/DDBJ databases">
        <authorList>
            <person name="Corre E."/>
            <person name="Pelletier E."/>
            <person name="Niang G."/>
            <person name="Scheremetjew M."/>
            <person name="Finn R."/>
            <person name="Kale V."/>
            <person name="Holt S."/>
            <person name="Cochrane G."/>
            <person name="Meng A."/>
            <person name="Brown T."/>
            <person name="Cohen L."/>
        </authorList>
    </citation>
    <scope>NUCLEOTIDE SEQUENCE</scope>
    <source>
        <strain evidence="18">CCMP1320</strain>
    </source>
</reference>
<comment type="catalytic activity">
    <reaction evidence="13">
        <text>1D-myo-inositol 1,4-bisphosphate + H2O = 1D-myo-inositol 4-phosphate + phosphate</text>
        <dbReference type="Rhea" id="RHEA:15553"/>
        <dbReference type="ChEBI" id="CHEBI:15377"/>
        <dbReference type="ChEBI" id="CHEBI:43474"/>
        <dbReference type="ChEBI" id="CHEBI:58282"/>
        <dbReference type="ChEBI" id="CHEBI:58469"/>
        <dbReference type="EC" id="3.1.3.57"/>
    </reaction>
    <physiologicalReaction direction="left-to-right" evidence="13">
        <dbReference type="Rhea" id="RHEA:15554"/>
    </physiologicalReaction>
</comment>
<protein>
    <recommendedName>
        <fullName evidence="10">3'(2'),5'-bisphosphate nucleotidase 1</fullName>
        <ecNumber evidence="14">3.1.3.57</ecNumber>
        <ecNumber evidence="2">3.1.3.7</ecNumber>
    </recommendedName>
    <alternativeName>
        <fullName evidence="15">3'-phosphoadenosine 5'-phosphate phosphatase</fullName>
    </alternativeName>
    <alternativeName>
        <fullName evidence="11">Bisphosphate 3'-nucleotidase 1</fullName>
    </alternativeName>
    <alternativeName>
        <fullName evidence="16">Inositol-polyphosphate 1-phosphatase</fullName>
    </alternativeName>
</protein>
<dbReference type="EC" id="3.1.3.57" evidence="14"/>
<evidence type="ECO:0000256" key="7">
    <source>
        <dbReference type="ARBA" id="ARBA00022801"/>
    </source>
</evidence>
<keyword evidence="6 17" id="KW-0479">Metal-binding</keyword>
<evidence type="ECO:0000256" key="14">
    <source>
        <dbReference type="ARBA" id="ARBA00044519"/>
    </source>
</evidence>
<evidence type="ECO:0000256" key="10">
    <source>
        <dbReference type="ARBA" id="ARBA00040342"/>
    </source>
</evidence>
<evidence type="ECO:0000256" key="15">
    <source>
        <dbReference type="ARBA" id="ARBA00044544"/>
    </source>
</evidence>
<dbReference type="PRINTS" id="PR00377">
    <property type="entry name" value="IMPHPHTASES"/>
</dbReference>
<proteinExistence type="inferred from homology"/>
<feature type="binding site" evidence="17">
    <location>
        <position position="111"/>
    </location>
    <ligand>
        <name>Mg(2+)</name>
        <dbReference type="ChEBI" id="CHEBI:18420"/>
        <label>1</label>
        <note>catalytic</note>
    </ligand>
</feature>
<evidence type="ECO:0000256" key="5">
    <source>
        <dbReference type="ARBA" id="ARBA00022671"/>
    </source>
</evidence>
<gene>
    <name evidence="18" type="ORF">DTER00134_LOCUS9862</name>
</gene>
<evidence type="ECO:0000256" key="16">
    <source>
        <dbReference type="ARBA" id="ARBA00044554"/>
    </source>
</evidence>
<organism evidence="18">
    <name type="scientific">Dunaliella tertiolecta</name>
    <name type="common">Green alga</name>
    <dbReference type="NCBI Taxonomy" id="3047"/>
    <lineage>
        <taxon>Eukaryota</taxon>
        <taxon>Viridiplantae</taxon>
        <taxon>Chlorophyta</taxon>
        <taxon>core chlorophytes</taxon>
        <taxon>Chlorophyceae</taxon>
        <taxon>CS clade</taxon>
        <taxon>Chlamydomonadales</taxon>
        <taxon>Dunaliellaceae</taxon>
        <taxon>Dunaliella</taxon>
    </lineage>
</organism>
<feature type="binding site" evidence="17">
    <location>
        <position position="109"/>
    </location>
    <ligand>
        <name>Mg(2+)</name>
        <dbReference type="ChEBI" id="CHEBI:18420"/>
        <label>1</label>
        <note>catalytic</note>
    </ligand>
</feature>
<evidence type="ECO:0000256" key="2">
    <source>
        <dbReference type="ARBA" id="ARBA00012633"/>
    </source>
</evidence>
<keyword evidence="8 17" id="KW-0460">Magnesium</keyword>
<dbReference type="HAMAP" id="MF_02095">
    <property type="entry name" value="CysQ"/>
    <property type="match status" value="1"/>
</dbReference>
<dbReference type="PROSITE" id="PS00629">
    <property type="entry name" value="IMP_1"/>
    <property type="match status" value="1"/>
</dbReference>
<dbReference type="Gene3D" id="3.30.540.10">
    <property type="entry name" value="Fructose-1,6-Bisphosphatase, subunit A, domain 1"/>
    <property type="match status" value="1"/>
</dbReference>
<dbReference type="Pfam" id="PF00459">
    <property type="entry name" value="Inositol_P"/>
    <property type="match status" value="1"/>
</dbReference>
<dbReference type="PANTHER" id="PTHR43028">
    <property type="entry name" value="3'(2'),5'-BISPHOSPHATE NUCLEOTIDASE 1"/>
    <property type="match status" value="1"/>
</dbReference>
<dbReference type="InterPro" id="IPR000760">
    <property type="entry name" value="Inositol_monophosphatase-like"/>
</dbReference>
<dbReference type="GO" id="GO:0046854">
    <property type="term" value="P:phosphatidylinositol phosphate biosynthetic process"/>
    <property type="evidence" value="ECO:0007669"/>
    <property type="project" value="InterPro"/>
</dbReference>
<keyword evidence="7" id="KW-0378">Hydrolase</keyword>
<evidence type="ECO:0000256" key="11">
    <source>
        <dbReference type="ARBA" id="ARBA00041815"/>
    </source>
</evidence>
<dbReference type="NCBIfam" id="TIGR01331">
    <property type="entry name" value="bisphos_cysQ"/>
    <property type="match status" value="1"/>
</dbReference>